<evidence type="ECO:0000256" key="3">
    <source>
        <dbReference type="ARBA" id="ARBA00030733"/>
    </source>
</evidence>
<evidence type="ECO:0000256" key="2">
    <source>
        <dbReference type="ARBA" id="ARBA00024228"/>
    </source>
</evidence>
<protein>
    <recommendedName>
        <fullName evidence="2">Protein MIX23</fullName>
    </recommendedName>
    <alternativeName>
        <fullName evidence="3">Coiled-coil domain-containing protein 58</fullName>
    </alternativeName>
</protein>
<evidence type="ECO:0000313" key="4">
    <source>
        <dbReference type="EMBL" id="CAD7225162.1"/>
    </source>
</evidence>
<dbReference type="OrthoDB" id="5593818at2759"/>
<organism evidence="4">
    <name type="scientific">Cyprideis torosa</name>
    <dbReference type="NCBI Taxonomy" id="163714"/>
    <lineage>
        <taxon>Eukaryota</taxon>
        <taxon>Metazoa</taxon>
        <taxon>Ecdysozoa</taxon>
        <taxon>Arthropoda</taxon>
        <taxon>Crustacea</taxon>
        <taxon>Oligostraca</taxon>
        <taxon>Ostracoda</taxon>
        <taxon>Podocopa</taxon>
        <taxon>Podocopida</taxon>
        <taxon>Cytherocopina</taxon>
        <taxon>Cytheroidea</taxon>
        <taxon>Cytherideidae</taxon>
        <taxon>Cyprideis</taxon>
    </lineage>
</organism>
<comment type="similarity">
    <text evidence="1">Belongs to the MIX23 family.</text>
</comment>
<dbReference type="AlphaFoldDB" id="A0A7R8W5D1"/>
<name>A0A7R8W5D1_9CRUS</name>
<reference evidence="4" key="1">
    <citation type="submission" date="2020-11" db="EMBL/GenBank/DDBJ databases">
        <authorList>
            <person name="Tran Van P."/>
        </authorList>
    </citation>
    <scope>NUCLEOTIDE SEQUENCE</scope>
</reference>
<dbReference type="PANTHER" id="PTHR31905">
    <property type="entry name" value="COILED-COIL DOMAIN-CONTAINING PROTEIN 58"/>
    <property type="match status" value="1"/>
</dbReference>
<gene>
    <name evidence="4" type="ORF">CTOB1V02_LOCUS3108</name>
</gene>
<proteinExistence type="inferred from homology"/>
<accession>A0A7R8W5D1</accession>
<dbReference type="PANTHER" id="PTHR31905:SF2">
    <property type="entry name" value="PROTEIN MIX23"/>
    <property type="match status" value="1"/>
</dbReference>
<sequence length="104" mass="12088">MWGAEMVAHSVCRATAEPPVVDYLRMGASTTKQALKVEELRKERESNPDDISLLRRLKAEQTKLRLLRAEVNVEEVVQDQSLKVFYERCRPHYKPPHVEETLEL</sequence>
<evidence type="ECO:0000256" key="1">
    <source>
        <dbReference type="ARBA" id="ARBA00024204"/>
    </source>
</evidence>
<dbReference type="GO" id="GO:0005758">
    <property type="term" value="C:mitochondrial intermembrane space"/>
    <property type="evidence" value="ECO:0007669"/>
    <property type="project" value="InterPro"/>
</dbReference>
<dbReference type="EMBL" id="OB660515">
    <property type="protein sequence ID" value="CAD7225162.1"/>
    <property type="molecule type" value="Genomic_DNA"/>
</dbReference>
<dbReference type="InterPro" id="IPR019171">
    <property type="entry name" value="MIX23"/>
</dbReference>